<dbReference type="GO" id="GO:0031297">
    <property type="term" value="P:replication fork processing"/>
    <property type="evidence" value="ECO:0007669"/>
    <property type="project" value="TreeGrafter"/>
</dbReference>
<feature type="compositionally biased region" description="Acidic residues" evidence="7">
    <location>
        <begin position="75"/>
        <end position="95"/>
    </location>
</feature>
<dbReference type="PANTHER" id="PTHR28680">
    <property type="entry name" value="CENTROMERE PROTEIN X"/>
    <property type="match status" value="1"/>
</dbReference>
<evidence type="ECO:0000256" key="7">
    <source>
        <dbReference type="SAM" id="MobiDB-lite"/>
    </source>
</evidence>
<evidence type="ECO:0000256" key="1">
    <source>
        <dbReference type="ARBA" id="ARBA00004123"/>
    </source>
</evidence>
<keyword evidence="3" id="KW-0227">DNA damage</keyword>
<dbReference type="GO" id="GO:0071821">
    <property type="term" value="C:FANCM-MHF complex"/>
    <property type="evidence" value="ECO:0007669"/>
    <property type="project" value="TreeGrafter"/>
</dbReference>
<dbReference type="InParanoid" id="K2RI44"/>
<dbReference type="EMBL" id="AHHD01000449">
    <property type="protein sequence ID" value="EKG12502.1"/>
    <property type="molecule type" value="Genomic_DNA"/>
</dbReference>
<keyword evidence="4" id="KW-0238">DNA-binding</keyword>
<comment type="similarity">
    <text evidence="2">Belongs to the CENP-X/MHF2 family.</text>
</comment>
<organism evidence="8 9">
    <name type="scientific">Macrophomina phaseolina (strain MS6)</name>
    <name type="common">Charcoal rot fungus</name>
    <dbReference type="NCBI Taxonomy" id="1126212"/>
    <lineage>
        <taxon>Eukaryota</taxon>
        <taxon>Fungi</taxon>
        <taxon>Dikarya</taxon>
        <taxon>Ascomycota</taxon>
        <taxon>Pezizomycotina</taxon>
        <taxon>Dothideomycetes</taxon>
        <taxon>Dothideomycetes incertae sedis</taxon>
        <taxon>Botryosphaeriales</taxon>
        <taxon>Botryosphaeriaceae</taxon>
        <taxon>Macrophomina</taxon>
    </lineage>
</organism>
<dbReference type="Pfam" id="PF09415">
    <property type="entry name" value="CENP-X"/>
    <property type="match status" value="1"/>
</dbReference>
<dbReference type="CDD" id="cd22921">
    <property type="entry name" value="HFD_CENP-X"/>
    <property type="match status" value="1"/>
</dbReference>
<accession>K2RI44</accession>
<dbReference type="GO" id="GO:0046982">
    <property type="term" value="F:protein heterodimerization activity"/>
    <property type="evidence" value="ECO:0007669"/>
    <property type="project" value="InterPro"/>
</dbReference>
<protein>
    <submittedName>
        <fullName evidence="8">CENP-S complex centromere protein X</fullName>
    </submittedName>
</protein>
<dbReference type="PANTHER" id="PTHR28680:SF1">
    <property type="entry name" value="CENTROMERE PROTEIN X"/>
    <property type="match status" value="1"/>
</dbReference>
<comment type="caution">
    <text evidence="8">The sequence shown here is derived from an EMBL/GenBank/DDBJ whole genome shotgun (WGS) entry which is preliminary data.</text>
</comment>
<proteinExistence type="inferred from homology"/>
<comment type="subcellular location">
    <subcellularLocation>
        <location evidence="1">Nucleus</location>
    </subcellularLocation>
</comment>
<dbReference type="GO" id="GO:0006281">
    <property type="term" value="P:DNA repair"/>
    <property type="evidence" value="ECO:0007669"/>
    <property type="project" value="UniProtKB-KW"/>
</dbReference>
<gene>
    <name evidence="8" type="ORF">MPH_10372</name>
</gene>
<feature type="compositionally biased region" description="Low complexity" evidence="7">
    <location>
        <begin position="43"/>
        <end position="62"/>
    </location>
</feature>
<evidence type="ECO:0000313" key="9">
    <source>
        <dbReference type="Proteomes" id="UP000007129"/>
    </source>
</evidence>
<evidence type="ECO:0000256" key="2">
    <source>
        <dbReference type="ARBA" id="ARBA00009359"/>
    </source>
</evidence>
<dbReference type="eggNOG" id="ENOG502S98G">
    <property type="taxonomic scope" value="Eukaryota"/>
</dbReference>
<evidence type="ECO:0000313" key="8">
    <source>
        <dbReference type="EMBL" id="EKG12502.1"/>
    </source>
</evidence>
<dbReference type="InterPro" id="IPR009072">
    <property type="entry name" value="Histone-fold"/>
</dbReference>
<feature type="region of interest" description="Disordered" evidence="7">
    <location>
        <begin position="1"/>
        <end position="133"/>
    </location>
</feature>
<dbReference type="OrthoDB" id="2500381at2759"/>
<name>K2RI44_MACPH</name>
<reference evidence="8 9" key="1">
    <citation type="journal article" date="2012" name="BMC Genomics">
        <title>Tools to kill: Genome of one of the most destructive plant pathogenic fungi Macrophomina phaseolina.</title>
        <authorList>
            <person name="Islam M.S."/>
            <person name="Haque M.S."/>
            <person name="Islam M.M."/>
            <person name="Emdad E.M."/>
            <person name="Halim A."/>
            <person name="Hossen Q.M.M."/>
            <person name="Hossain M.Z."/>
            <person name="Ahmed B."/>
            <person name="Rahim S."/>
            <person name="Rahman M.S."/>
            <person name="Alam M.M."/>
            <person name="Hou S."/>
            <person name="Wan X."/>
            <person name="Saito J.A."/>
            <person name="Alam M."/>
        </authorList>
    </citation>
    <scope>NUCLEOTIDE SEQUENCE [LARGE SCALE GENOMIC DNA]</scope>
    <source>
        <strain evidence="8 9">MS6</strain>
    </source>
</reference>
<evidence type="ECO:0000256" key="4">
    <source>
        <dbReference type="ARBA" id="ARBA00023125"/>
    </source>
</evidence>
<dbReference type="GO" id="GO:0000712">
    <property type="term" value="P:resolution of meiotic recombination intermediates"/>
    <property type="evidence" value="ECO:0007669"/>
    <property type="project" value="TreeGrafter"/>
</dbReference>
<dbReference type="GO" id="GO:0051382">
    <property type="term" value="P:kinetochore assembly"/>
    <property type="evidence" value="ECO:0007669"/>
    <property type="project" value="InterPro"/>
</dbReference>
<dbReference type="Gene3D" id="1.10.20.10">
    <property type="entry name" value="Histone, subunit A"/>
    <property type="match status" value="1"/>
</dbReference>
<evidence type="ECO:0000256" key="5">
    <source>
        <dbReference type="ARBA" id="ARBA00023204"/>
    </source>
</evidence>
<dbReference type="GO" id="GO:0003677">
    <property type="term" value="F:DNA binding"/>
    <property type="evidence" value="ECO:0007669"/>
    <property type="project" value="UniProtKB-KW"/>
</dbReference>
<dbReference type="AlphaFoldDB" id="K2RI44"/>
<dbReference type="Proteomes" id="UP000007129">
    <property type="component" value="Unassembled WGS sequence"/>
</dbReference>
<evidence type="ECO:0000256" key="6">
    <source>
        <dbReference type="ARBA" id="ARBA00023242"/>
    </source>
</evidence>
<keyword evidence="5" id="KW-0234">DNA repair</keyword>
<keyword evidence="6" id="KW-0539">Nucleus</keyword>
<dbReference type="HOGENOM" id="CLU_105539_0_0_1"/>
<sequence>MPPVRTGSKNTAFKPPRRISDKSDNSDLGGPSRGTAPRPARVPASKTSAAPGPSSASRATTALKPAAATVAISDSDLDDLDDGLLDDDDDDDADEDTSRRRSANAPAQDASLTDAAAPSASQDAEDQSPISPKLLNRLLHEGFEDEDMRIGKEAMAVASKYVETFVREALARAMYEREEADRGQGGAGDGFLQVEDLEKLAPQLLLDF</sequence>
<dbReference type="VEuPathDB" id="FungiDB:MPH_10372"/>
<evidence type="ECO:0000256" key="3">
    <source>
        <dbReference type="ARBA" id="ARBA00022763"/>
    </source>
</evidence>
<dbReference type="InterPro" id="IPR018552">
    <property type="entry name" value="CENP-X"/>
</dbReference>